<evidence type="ECO:0000256" key="1">
    <source>
        <dbReference type="ARBA" id="ARBA00022553"/>
    </source>
</evidence>
<dbReference type="CDD" id="cd06170">
    <property type="entry name" value="LuxR_C_like"/>
    <property type="match status" value="1"/>
</dbReference>
<feature type="domain" description="HTH luxR-type" evidence="4">
    <location>
        <begin position="166"/>
        <end position="231"/>
    </location>
</feature>
<organism evidence="6">
    <name type="scientific">Leptolyngbya sp. NK1-12</name>
    <dbReference type="NCBI Taxonomy" id="2547451"/>
    <lineage>
        <taxon>Bacteria</taxon>
        <taxon>Bacillati</taxon>
        <taxon>Cyanobacteriota</taxon>
        <taxon>Cyanophyceae</taxon>
        <taxon>Leptolyngbyales</taxon>
        <taxon>Leptolyngbyaceae</taxon>
        <taxon>Leptolyngbya group</taxon>
        <taxon>Leptolyngbya</taxon>
    </lineage>
</organism>
<dbReference type="PROSITE" id="PS50110">
    <property type="entry name" value="RESPONSE_REGULATORY"/>
    <property type="match status" value="1"/>
</dbReference>
<evidence type="ECO:0000259" key="5">
    <source>
        <dbReference type="PROSITE" id="PS50110"/>
    </source>
</evidence>
<dbReference type="AlphaFoldDB" id="A0AA96WX40"/>
<dbReference type="GO" id="GO:0000160">
    <property type="term" value="P:phosphorelay signal transduction system"/>
    <property type="evidence" value="ECO:0007669"/>
    <property type="project" value="InterPro"/>
</dbReference>
<dbReference type="Gene3D" id="3.40.50.2300">
    <property type="match status" value="1"/>
</dbReference>
<dbReference type="PRINTS" id="PR00038">
    <property type="entry name" value="HTHLUXR"/>
</dbReference>
<reference evidence="6" key="1">
    <citation type="submission" date="2020-05" db="EMBL/GenBank/DDBJ databases">
        <authorList>
            <person name="Zhu T."/>
            <person name="Keshari N."/>
            <person name="Lu X."/>
        </authorList>
    </citation>
    <scope>NUCLEOTIDE SEQUENCE</scope>
    <source>
        <strain evidence="6">NK1-12</strain>
    </source>
</reference>
<dbReference type="InterPro" id="IPR000792">
    <property type="entry name" value="Tscrpt_reg_LuxR_C"/>
</dbReference>
<keyword evidence="2" id="KW-0238">DNA-binding</keyword>
<name>A0AA96WX40_9CYAN</name>
<proteinExistence type="predicted"/>
<dbReference type="InterPro" id="IPR001789">
    <property type="entry name" value="Sig_transdc_resp-reg_receiver"/>
</dbReference>
<feature type="domain" description="Response regulatory" evidence="5">
    <location>
        <begin position="17"/>
        <end position="133"/>
    </location>
</feature>
<dbReference type="SUPFAM" id="SSF46894">
    <property type="entry name" value="C-terminal effector domain of the bipartite response regulators"/>
    <property type="match status" value="1"/>
</dbReference>
<dbReference type="PANTHER" id="PTHR43214">
    <property type="entry name" value="TWO-COMPONENT RESPONSE REGULATOR"/>
    <property type="match status" value="1"/>
</dbReference>
<evidence type="ECO:0000256" key="3">
    <source>
        <dbReference type="PROSITE-ProRule" id="PRU00169"/>
    </source>
</evidence>
<dbReference type="GO" id="GO:0003677">
    <property type="term" value="F:DNA binding"/>
    <property type="evidence" value="ECO:0007669"/>
    <property type="project" value="UniProtKB-KW"/>
</dbReference>
<keyword evidence="1 3" id="KW-0597">Phosphoprotein</keyword>
<dbReference type="InterPro" id="IPR011006">
    <property type="entry name" value="CheY-like_superfamily"/>
</dbReference>
<dbReference type="EMBL" id="CP053586">
    <property type="protein sequence ID" value="WNZ25812.1"/>
    <property type="molecule type" value="Genomic_DNA"/>
</dbReference>
<dbReference type="SUPFAM" id="SSF52172">
    <property type="entry name" value="CheY-like"/>
    <property type="match status" value="1"/>
</dbReference>
<dbReference type="Pfam" id="PF00196">
    <property type="entry name" value="GerE"/>
    <property type="match status" value="1"/>
</dbReference>
<accession>A0AA96WX40</accession>
<dbReference type="InterPro" id="IPR039420">
    <property type="entry name" value="WalR-like"/>
</dbReference>
<evidence type="ECO:0000313" key="6">
    <source>
        <dbReference type="EMBL" id="WNZ25812.1"/>
    </source>
</evidence>
<dbReference type="PANTHER" id="PTHR43214:SF43">
    <property type="entry name" value="TWO-COMPONENT RESPONSE REGULATOR"/>
    <property type="match status" value="1"/>
</dbReference>
<sequence length="234" mass="25861">MSEEYSVPTANVTYPIRLLLVDDQALISHGLKAMLELEPDLQVVGIAENGKVAIQQVSALQPDLVLMDVRMPVMDGRAATRTIRQQFPGVTVLILSTFDDDQYISDSIQAGAKGYLLKDMPVDELVQAIRLAHRGYTQMAPGLMEKLMSNSSANPSEAQTAVSKTALPDLDFLTPRERDVLCLIGDGSTNREIAEQLYISESTVKTHVTHLFDRLNLRNRSQLAIYANSIYRVG</sequence>
<dbReference type="CDD" id="cd17535">
    <property type="entry name" value="REC_NarL-like"/>
    <property type="match status" value="1"/>
</dbReference>
<dbReference type="GO" id="GO:0006355">
    <property type="term" value="P:regulation of DNA-templated transcription"/>
    <property type="evidence" value="ECO:0007669"/>
    <property type="project" value="InterPro"/>
</dbReference>
<evidence type="ECO:0000259" key="4">
    <source>
        <dbReference type="PROSITE" id="PS50043"/>
    </source>
</evidence>
<dbReference type="SMART" id="SM00421">
    <property type="entry name" value="HTH_LUXR"/>
    <property type="match status" value="1"/>
</dbReference>
<dbReference type="PROSITE" id="PS00622">
    <property type="entry name" value="HTH_LUXR_1"/>
    <property type="match status" value="1"/>
</dbReference>
<protein>
    <submittedName>
        <fullName evidence="6">Response regulator transcription factor</fullName>
    </submittedName>
</protein>
<dbReference type="InterPro" id="IPR058245">
    <property type="entry name" value="NreC/VraR/RcsB-like_REC"/>
</dbReference>
<feature type="modified residue" description="4-aspartylphosphate" evidence="3">
    <location>
        <position position="68"/>
    </location>
</feature>
<dbReference type="PROSITE" id="PS50043">
    <property type="entry name" value="HTH_LUXR_2"/>
    <property type="match status" value="1"/>
</dbReference>
<dbReference type="RefSeq" id="WP_316431983.1">
    <property type="nucleotide sequence ID" value="NZ_CP053586.1"/>
</dbReference>
<dbReference type="SMART" id="SM00448">
    <property type="entry name" value="REC"/>
    <property type="match status" value="1"/>
</dbReference>
<evidence type="ECO:0000256" key="2">
    <source>
        <dbReference type="ARBA" id="ARBA00023125"/>
    </source>
</evidence>
<dbReference type="InterPro" id="IPR016032">
    <property type="entry name" value="Sig_transdc_resp-reg_C-effctor"/>
</dbReference>
<gene>
    <name evidence="6" type="ORF">HJG54_25225</name>
</gene>
<dbReference type="Pfam" id="PF00072">
    <property type="entry name" value="Response_reg"/>
    <property type="match status" value="1"/>
</dbReference>